<feature type="compositionally biased region" description="Acidic residues" evidence="1">
    <location>
        <begin position="1"/>
        <end position="12"/>
    </location>
</feature>
<feature type="domain" description="Ubiquitin-like" evidence="2">
    <location>
        <begin position="278"/>
        <end position="349"/>
    </location>
</feature>
<evidence type="ECO:0000256" key="1">
    <source>
        <dbReference type="SAM" id="MobiDB-lite"/>
    </source>
</evidence>
<gene>
    <name evidence="3" type="ORF">A1Q1_08061</name>
</gene>
<dbReference type="AlphaFoldDB" id="J8TSE9"/>
<comment type="caution">
    <text evidence="3">The sequence shown here is derived from an EMBL/GenBank/DDBJ whole genome shotgun (WGS) entry which is preliminary data.</text>
</comment>
<dbReference type="HOGENOM" id="CLU_794978_0_0_1"/>
<dbReference type="EMBL" id="ALBS01000008">
    <property type="protein sequence ID" value="EJT53144.1"/>
    <property type="molecule type" value="Genomic_DNA"/>
</dbReference>
<dbReference type="Proteomes" id="UP000002748">
    <property type="component" value="Unassembled WGS sequence"/>
</dbReference>
<feature type="compositionally biased region" description="Basic and acidic residues" evidence="1">
    <location>
        <begin position="68"/>
        <end position="77"/>
    </location>
</feature>
<proteinExistence type="predicted"/>
<dbReference type="InterPro" id="IPR022617">
    <property type="entry name" value="Rad60/SUMO-like_dom"/>
</dbReference>
<dbReference type="InterPro" id="IPR000626">
    <property type="entry name" value="Ubiquitin-like_dom"/>
</dbReference>
<dbReference type="GeneID" id="25991573"/>
<organism evidence="3 4">
    <name type="scientific">Trichosporon asahii var. asahii (strain ATCC 90039 / CBS 2479 / JCM 2466 / KCTC 7840 / NBRC 103889/ NCYC 2677 / UAMH 7654)</name>
    <name type="common">Yeast</name>
    <dbReference type="NCBI Taxonomy" id="1186058"/>
    <lineage>
        <taxon>Eukaryota</taxon>
        <taxon>Fungi</taxon>
        <taxon>Dikarya</taxon>
        <taxon>Basidiomycota</taxon>
        <taxon>Agaricomycotina</taxon>
        <taxon>Tremellomycetes</taxon>
        <taxon>Trichosporonales</taxon>
        <taxon>Trichosporonaceae</taxon>
        <taxon>Trichosporon</taxon>
    </lineage>
</organism>
<dbReference type="OrthoDB" id="442921at2759"/>
<dbReference type="Gene3D" id="3.10.20.90">
    <property type="entry name" value="Phosphatidylinositol 3-kinase Catalytic Subunit, Chain A, domain 1"/>
    <property type="match status" value="1"/>
</dbReference>
<feature type="compositionally biased region" description="Basic and acidic residues" evidence="1">
    <location>
        <begin position="223"/>
        <end position="235"/>
    </location>
</feature>
<evidence type="ECO:0000313" key="4">
    <source>
        <dbReference type="Proteomes" id="UP000002748"/>
    </source>
</evidence>
<dbReference type="SUPFAM" id="SSF54236">
    <property type="entry name" value="Ubiquitin-like"/>
    <property type="match status" value="1"/>
</dbReference>
<accession>J8TSE9</accession>
<dbReference type="VEuPathDB" id="FungiDB:A1Q1_08061"/>
<evidence type="ECO:0000259" key="2">
    <source>
        <dbReference type="PROSITE" id="PS50053"/>
    </source>
</evidence>
<protein>
    <recommendedName>
        <fullName evidence="2">Ubiquitin-like domain-containing protein</fullName>
    </recommendedName>
</protein>
<evidence type="ECO:0000313" key="3">
    <source>
        <dbReference type="EMBL" id="EJT53144.1"/>
    </source>
</evidence>
<reference evidence="3 4" key="1">
    <citation type="journal article" date="2012" name="Eukaryot. Cell">
        <title>Draft genome sequence of CBS 2479, the standard type strain of Trichosporon asahii.</title>
        <authorList>
            <person name="Yang R.Y."/>
            <person name="Li H.T."/>
            <person name="Zhu H."/>
            <person name="Zhou G.P."/>
            <person name="Wang M."/>
            <person name="Wang L."/>
        </authorList>
    </citation>
    <scope>NUCLEOTIDE SEQUENCE [LARGE SCALE GENOMIC DNA]</scope>
    <source>
        <strain evidence="4">ATCC 90039 / CBS 2479 / JCM 2466 / KCTC 7840 / NCYC 2677 / UAMH 7654</strain>
    </source>
</reference>
<dbReference type="PROSITE" id="PS50053">
    <property type="entry name" value="UBIQUITIN_2"/>
    <property type="match status" value="1"/>
</dbReference>
<feature type="compositionally biased region" description="Low complexity" evidence="1">
    <location>
        <begin position="54"/>
        <end position="63"/>
    </location>
</feature>
<sequence>MSDSDSDSDDEFFTAKARTGLARPPIRDDSPIEVGDSEPSDDEGPHSDVELVETTTSSKTTNGKGKGKAKEVRRRVELTPPPETIRDPEKEARMRQSLLWVLRYLLETDSSDHWDSVEAAAMAHTLSDSDSGSDNEDSADKGPAIAITVTMVADPDMRQRASTKAIHHYEKPRVFHLPRPTSDIVLVHNGHRIFATNQSPIELGIGDQGQLKGYEKAIWRKVQDEEERKRRERIAAEMSPAPDADDGEAGSPAPVPASDDDGTAPLVEPPTEDTVEKIKFTVRGEEGNLRLQVRLSTTAGSICRHYCNKYGITGARADNMRLHFDGESFDPETEISEMDLEPGDLVDVN</sequence>
<dbReference type="RefSeq" id="XP_014184307.1">
    <property type="nucleotide sequence ID" value="XM_014328832.1"/>
</dbReference>
<feature type="region of interest" description="Disordered" evidence="1">
    <location>
        <begin position="223"/>
        <end position="272"/>
    </location>
</feature>
<dbReference type="Pfam" id="PF11976">
    <property type="entry name" value="Rad60-SLD"/>
    <property type="match status" value="1"/>
</dbReference>
<feature type="region of interest" description="Disordered" evidence="1">
    <location>
        <begin position="1"/>
        <end position="90"/>
    </location>
</feature>
<dbReference type="InterPro" id="IPR029071">
    <property type="entry name" value="Ubiquitin-like_domsf"/>
</dbReference>
<name>J8TSE9_TRIAS</name>
<dbReference type="KEGG" id="tasa:A1Q1_08061"/>